<dbReference type="EMBL" id="JNSK01000070">
    <property type="protein sequence ID" value="KGA16288.1"/>
    <property type="molecule type" value="Genomic_DNA"/>
</dbReference>
<dbReference type="PANTHER" id="PTHR12128">
    <property type="entry name" value="DIHYDRODIPICOLINATE SYNTHASE"/>
    <property type="match status" value="1"/>
</dbReference>
<dbReference type="InterPro" id="IPR002220">
    <property type="entry name" value="DapA-like"/>
</dbReference>
<evidence type="ECO:0000256" key="7">
    <source>
        <dbReference type="ARBA" id="ARBA00023154"/>
    </source>
</evidence>
<evidence type="ECO:0000313" key="11">
    <source>
        <dbReference type="EMBL" id="KGA16288.1"/>
    </source>
</evidence>
<dbReference type="SMART" id="SM01130">
    <property type="entry name" value="DHDPS"/>
    <property type="match status" value="1"/>
</dbReference>
<reference evidence="11" key="1">
    <citation type="submission" date="2014-05" db="EMBL/GenBank/DDBJ databases">
        <title>Key roles for freshwater Actinobacteria revealed by deep metagenomic sequencing.</title>
        <authorList>
            <person name="Ghai R."/>
            <person name="Mizuno C.M."/>
            <person name="Picazo A."/>
            <person name="Camacho A."/>
            <person name="Rodriguez-Valera F."/>
        </authorList>
    </citation>
    <scope>NUCLEOTIDE SEQUENCE</scope>
</reference>
<comment type="pathway">
    <text evidence="2">Amino-acid biosynthesis; L-lysine biosynthesis via DAP pathway; (S)-tetrahydrodipicolinate from L-aspartate: step 3/4.</text>
</comment>
<dbReference type="PIRSF" id="PIRSF001365">
    <property type="entry name" value="DHDPS"/>
    <property type="match status" value="1"/>
</dbReference>
<evidence type="ECO:0000256" key="1">
    <source>
        <dbReference type="ARBA" id="ARBA00003294"/>
    </source>
</evidence>
<dbReference type="GO" id="GO:0008840">
    <property type="term" value="F:4-hydroxy-tetrahydrodipicolinate synthase activity"/>
    <property type="evidence" value="ECO:0007669"/>
    <property type="project" value="UniProtKB-EC"/>
</dbReference>
<gene>
    <name evidence="11" type="ORF">GM50_14940</name>
</gene>
<evidence type="ECO:0000256" key="10">
    <source>
        <dbReference type="ARBA" id="ARBA00047836"/>
    </source>
</evidence>
<dbReference type="InterPro" id="IPR005263">
    <property type="entry name" value="DapA"/>
</dbReference>
<evidence type="ECO:0000256" key="9">
    <source>
        <dbReference type="ARBA" id="ARBA00023270"/>
    </source>
</evidence>
<evidence type="ECO:0000256" key="2">
    <source>
        <dbReference type="ARBA" id="ARBA00005120"/>
    </source>
</evidence>
<dbReference type="CDD" id="cd00950">
    <property type="entry name" value="DHDPS"/>
    <property type="match status" value="1"/>
</dbReference>
<evidence type="ECO:0000256" key="3">
    <source>
        <dbReference type="ARBA" id="ARBA00012086"/>
    </source>
</evidence>
<dbReference type="Pfam" id="PF00701">
    <property type="entry name" value="DHDPS"/>
    <property type="match status" value="1"/>
</dbReference>
<keyword evidence="6" id="KW-0220">Diaminopimelate biosynthesis</keyword>
<dbReference type="AlphaFoldDB" id="A0A094SDN0"/>
<keyword evidence="4" id="KW-0963">Cytoplasm</keyword>
<dbReference type="GO" id="GO:0009089">
    <property type="term" value="P:lysine biosynthetic process via diaminopimelate"/>
    <property type="evidence" value="ECO:0007669"/>
    <property type="project" value="UniProtKB-UniPathway"/>
</dbReference>
<proteinExistence type="inferred from homology"/>
<dbReference type="SUPFAM" id="SSF51569">
    <property type="entry name" value="Aldolase"/>
    <property type="match status" value="1"/>
</dbReference>
<keyword evidence="8" id="KW-0456">Lyase</keyword>
<dbReference type="Gene3D" id="3.20.20.70">
    <property type="entry name" value="Aldolase class I"/>
    <property type="match status" value="1"/>
</dbReference>
<dbReference type="NCBIfam" id="TIGR00674">
    <property type="entry name" value="dapA"/>
    <property type="match status" value="1"/>
</dbReference>
<dbReference type="UniPathway" id="UPA00034">
    <property type="reaction ID" value="UER00017"/>
</dbReference>
<evidence type="ECO:0000256" key="5">
    <source>
        <dbReference type="ARBA" id="ARBA00022605"/>
    </source>
</evidence>
<comment type="caution">
    <text evidence="11">The sequence shown here is derived from an EMBL/GenBank/DDBJ whole genome shotgun (WGS) entry which is preliminary data.</text>
</comment>
<dbReference type="EC" id="4.3.3.7" evidence="3"/>
<keyword evidence="9" id="KW-0704">Schiff base</keyword>
<comment type="function">
    <text evidence="1">Catalyzes the condensation of (S)-aspartate-beta-semialdehyde [(S)-ASA] and pyruvate to 4-hydroxy-tetrahydrodipicolinate (HTPA).</text>
</comment>
<dbReference type="InterPro" id="IPR013785">
    <property type="entry name" value="Aldolase_TIM"/>
</dbReference>
<evidence type="ECO:0000256" key="6">
    <source>
        <dbReference type="ARBA" id="ARBA00022915"/>
    </source>
</evidence>
<evidence type="ECO:0000256" key="8">
    <source>
        <dbReference type="ARBA" id="ARBA00023239"/>
    </source>
</evidence>
<sequence>MSITAPFGRLITAMVTPFAKDGSIDWDGVATLANHLADHGHDAIAVNGTTGEAPTTKSSEKLEIIKVVKSAVGSRVKVLSGAGDNETAYTIEQAKRSADAGADGLLIVAPYYNKPPQAGIEAHFKAVADSTDLPIMMYDIPGRTGVEIESDTIVRLFELPNIVALKDAKGNLAATSDVIARSGIPVYSGDDILNLPFLSIGAVGFVSVCGHTVGSELKEMLDAWFAGDTERALAIHQKLIPVFKGTFKTQGAILTKAAMTLMGLPGGTTRLPLVDATPAQIATLREDLIAGGVALA</sequence>
<dbReference type="HAMAP" id="MF_00418">
    <property type="entry name" value="DapA"/>
    <property type="match status" value="1"/>
</dbReference>
<accession>A0A094SDN0</accession>
<comment type="catalytic activity">
    <reaction evidence="10">
        <text>L-aspartate 4-semialdehyde + pyruvate = (2S,4S)-4-hydroxy-2,3,4,5-tetrahydrodipicolinate + H2O + H(+)</text>
        <dbReference type="Rhea" id="RHEA:34171"/>
        <dbReference type="ChEBI" id="CHEBI:15361"/>
        <dbReference type="ChEBI" id="CHEBI:15377"/>
        <dbReference type="ChEBI" id="CHEBI:15378"/>
        <dbReference type="ChEBI" id="CHEBI:67139"/>
        <dbReference type="ChEBI" id="CHEBI:537519"/>
        <dbReference type="EC" id="4.3.3.7"/>
    </reaction>
</comment>
<keyword evidence="7" id="KW-0457">Lysine biosynthesis</keyword>
<keyword evidence="5" id="KW-0028">Amino-acid biosynthesis</keyword>
<dbReference type="GO" id="GO:0019877">
    <property type="term" value="P:diaminopimelate biosynthetic process"/>
    <property type="evidence" value="ECO:0007669"/>
    <property type="project" value="UniProtKB-KW"/>
</dbReference>
<evidence type="ECO:0000256" key="4">
    <source>
        <dbReference type="ARBA" id="ARBA00022490"/>
    </source>
</evidence>
<name>A0A094SDN0_9ZZZZ</name>
<dbReference type="PANTHER" id="PTHR12128:SF66">
    <property type="entry name" value="4-HYDROXY-2-OXOGLUTARATE ALDOLASE, MITOCHONDRIAL"/>
    <property type="match status" value="1"/>
</dbReference>
<dbReference type="GO" id="GO:0005829">
    <property type="term" value="C:cytosol"/>
    <property type="evidence" value="ECO:0007669"/>
    <property type="project" value="TreeGrafter"/>
</dbReference>
<dbReference type="InterPro" id="IPR020625">
    <property type="entry name" value="Schiff_base-form_aldolases_AS"/>
</dbReference>
<dbReference type="PRINTS" id="PR00146">
    <property type="entry name" value="DHPICSNTHASE"/>
</dbReference>
<organism evidence="11">
    <name type="scientific">freshwater metagenome</name>
    <dbReference type="NCBI Taxonomy" id="449393"/>
    <lineage>
        <taxon>unclassified sequences</taxon>
        <taxon>metagenomes</taxon>
        <taxon>ecological metagenomes</taxon>
    </lineage>
</organism>
<dbReference type="PROSITE" id="PS00666">
    <property type="entry name" value="DHDPS_2"/>
    <property type="match status" value="1"/>
</dbReference>
<protein>
    <recommendedName>
        <fullName evidence="3">4-hydroxy-tetrahydrodipicolinate synthase</fullName>
        <ecNumber evidence="3">4.3.3.7</ecNumber>
    </recommendedName>
</protein>